<evidence type="ECO:0000313" key="3">
    <source>
        <dbReference type="EMBL" id="KAG9508473.1"/>
    </source>
</evidence>
<evidence type="ECO:0000256" key="1">
    <source>
        <dbReference type="SAM" id="MobiDB-lite"/>
    </source>
</evidence>
<feature type="chain" id="PRO_5046260514" evidence="2">
    <location>
        <begin position="30"/>
        <end position="230"/>
    </location>
</feature>
<comment type="caution">
    <text evidence="3">The sequence shown here is derived from an EMBL/GenBank/DDBJ whole genome shotgun (WGS) entry which is preliminary data.</text>
</comment>
<dbReference type="EMBL" id="JAIFTH010001703">
    <property type="protein sequence ID" value="KAG9508473.1"/>
    <property type="molecule type" value="Genomic_DNA"/>
</dbReference>
<feature type="signal peptide" evidence="2">
    <location>
        <begin position="1"/>
        <end position="29"/>
    </location>
</feature>
<proteinExistence type="predicted"/>
<gene>
    <name evidence="3" type="ORF">GZH46_03031</name>
</gene>
<name>A0ABQ7S4X4_9ACAR</name>
<dbReference type="Proteomes" id="UP000825002">
    <property type="component" value="Unassembled WGS sequence"/>
</dbReference>
<organism evidence="3 4">
    <name type="scientific">Fragariocoptes setiger</name>
    <dbReference type="NCBI Taxonomy" id="1670756"/>
    <lineage>
        <taxon>Eukaryota</taxon>
        <taxon>Metazoa</taxon>
        <taxon>Ecdysozoa</taxon>
        <taxon>Arthropoda</taxon>
        <taxon>Chelicerata</taxon>
        <taxon>Arachnida</taxon>
        <taxon>Acari</taxon>
        <taxon>Acariformes</taxon>
        <taxon>Trombidiformes</taxon>
        <taxon>Prostigmata</taxon>
        <taxon>Eupodina</taxon>
        <taxon>Eriophyoidea</taxon>
        <taxon>Phytoptidae</taxon>
        <taxon>Fragariocoptes</taxon>
    </lineage>
</organism>
<evidence type="ECO:0000313" key="4">
    <source>
        <dbReference type="Proteomes" id="UP000825002"/>
    </source>
</evidence>
<evidence type="ECO:0000256" key="2">
    <source>
        <dbReference type="SAM" id="SignalP"/>
    </source>
</evidence>
<keyword evidence="2" id="KW-0732">Signal</keyword>
<feature type="region of interest" description="Disordered" evidence="1">
    <location>
        <begin position="194"/>
        <end position="216"/>
    </location>
</feature>
<feature type="compositionally biased region" description="Polar residues" evidence="1">
    <location>
        <begin position="206"/>
        <end position="215"/>
    </location>
</feature>
<protein>
    <submittedName>
        <fullName evidence="3">Uncharacterized protein</fullName>
    </submittedName>
</protein>
<sequence length="230" mass="25463">MSALNNQHMQPLTLAALLVLAITIVEIVGATIVSDTEMGSIRPTHPSGVNGGLDYSILLSGSGDNTYTNNGDPLERMLFRRNAYFLQNKRARKISTFMPMRGKKSDNLFNMYSVAPMLRSRLAEAMARQQQQQQQHSQELAPSVALDMEPHYATMGGGAANRGYMSAVISNDNSNDDRLAGNYLVHNKLRRAFNPMRGKREPASSDIESNKSGSYESMPIEEFLSDPLVY</sequence>
<keyword evidence="4" id="KW-1185">Reference proteome</keyword>
<reference evidence="3 4" key="1">
    <citation type="submission" date="2020-10" db="EMBL/GenBank/DDBJ databases">
        <authorList>
            <person name="Klimov P.B."/>
            <person name="Dyachkov S.M."/>
            <person name="Chetverikov P.E."/>
        </authorList>
    </citation>
    <scope>NUCLEOTIDE SEQUENCE [LARGE SCALE GENOMIC DNA]</scope>
    <source>
        <strain evidence="3">BMOC 18-1129-001#AD2665</strain>
        <tissue evidence="3">Entire mites</tissue>
    </source>
</reference>
<accession>A0ABQ7S4X4</accession>